<protein>
    <submittedName>
        <fullName evidence="1">Uncharacterized protein</fullName>
    </submittedName>
</protein>
<dbReference type="STRING" id="529505.SAMN05421761_106177"/>
<reference evidence="2" key="1">
    <citation type="submission" date="2017-01" db="EMBL/GenBank/DDBJ databases">
        <authorList>
            <person name="Varghese N."/>
            <person name="Submissions S."/>
        </authorList>
    </citation>
    <scope>NUCLEOTIDE SEQUENCE [LARGE SCALE GENOMIC DNA]</scope>
    <source>
        <strain evidence="2">DSM 46698</strain>
    </source>
</reference>
<dbReference type="OrthoDB" id="1078940at2"/>
<accession>A0A1N7MKM4</accession>
<evidence type="ECO:0000313" key="1">
    <source>
        <dbReference type="EMBL" id="SIS86653.1"/>
    </source>
</evidence>
<gene>
    <name evidence="1" type="ORF">SAMN05421761_106177</name>
</gene>
<dbReference type="Proteomes" id="UP000186026">
    <property type="component" value="Unassembled WGS sequence"/>
</dbReference>
<dbReference type="AlphaFoldDB" id="A0A1N7MKM4"/>
<dbReference type="EMBL" id="FTOP01000006">
    <property type="protein sequence ID" value="SIS86653.1"/>
    <property type="molecule type" value="Genomic_DNA"/>
</dbReference>
<organism evidence="1 2">
    <name type="scientific">Belliella pelovolcani</name>
    <dbReference type="NCBI Taxonomy" id="529505"/>
    <lineage>
        <taxon>Bacteria</taxon>
        <taxon>Pseudomonadati</taxon>
        <taxon>Bacteroidota</taxon>
        <taxon>Cytophagia</taxon>
        <taxon>Cytophagales</taxon>
        <taxon>Cyclobacteriaceae</taxon>
        <taxon>Belliella</taxon>
    </lineage>
</organism>
<name>A0A1N7MKM4_9BACT</name>
<sequence>MAVLQKGKSKYPFWGASINLITGLDPLGLQTTSEATYATMLPGVSNLTNRIRYYGFYCWLLDFYFKTEKKGNSKEQYRFIRRAELIIAIIMQSQRKGVQQITGSNFASNLLNTITGNHFDIAEGADKDDSEKDVYWKYPSGAFGQYYYGAMQALSLIITAVNEDGDVIYNISQPHPRQKVSGKQLADAFENSLTPQIKELLYSNIKKGKLYQSDIPELIKYFAIDTIETKNDEWRLYVEMLLDKDEPSQEVEELFTFHRRETILSLLNSAVQNGKDYDWYKFLLECYQKKLGTSSQPETETNIGWYCYQLNEYWQYSCGTIFWAVLQHLYDFQQDQYLPSFVKKFSSSITKEICKELKQSTQPTTLVSEILSLIADTTDEEQTKKEIDETKDPVLAAKNGFMLLLQLFKNNKEQLHPLKEFMCRKRTERDGNMVDGILTVHIAEKEALQEFVEQFIIRKIIYRHSMVALRKMGNGSQTTHKFFIEEQYIRFIDIFPPRNTSPRMNALQNIMFDLQVINDQRVLSPLHKKLLID</sequence>
<keyword evidence="2" id="KW-1185">Reference proteome</keyword>
<evidence type="ECO:0000313" key="2">
    <source>
        <dbReference type="Proteomes" id="UP000186026"/>
    </source>
</evidence>
<proteinExistence type="predicted"/>
<dbReference type="RefSeq" id="WP_076500767.1">
    <property type="nucleotide sequence ID" value="NZ_FTOP01000006.1"/>
</dbReference>